<organism evidence="3">
    <name type="scientific">Alexandrium monilatum</name>
    <dbReference type="NCBI Taxonomy" id="311494"/>
    <lineage>
        <taxon>Eukaryota</taxon>
        <taxon>Sar</taxon>
        <taxon>Alveolata</taxon>
        <taxon>Dinophyceae</taxon>
        <taxon>Gonyaulacales</taxon>
        <taxon>Pyrocystaceae</taxon>
        <taxon>Alexandrium</taxon>
    </lineage>
</organism>
<evidence type="ECO:0000256" key="1">
    <source>
        <dbReference type="SAM" id="MobiDB-lite"/>
    </source>
</evidence>
<evidence type="ECO:0000256" key="2">
    <source>
        <dbReference type="SAM" id="Phobius"/>
    </source>
</evidence>
<feature type="region of interest" description="Disordered" evidence="1">
    <location>
        <begin position="255"/>
        <end position="281"/>
    </location>
</feature>
<proteinExistence type="predicted"/>
<evidence type="ECO:0008006" key="4">
    <source>
        <dbReference type="Google" id="ProtNLM"/>
    </source>
</evidence>
<gene>
    <name evidence="3" type="ORF">AMON00008_LOCUS32707</name>
</gene>
<feature type="compositionally biased region" description="Polar residues" evidence="1">
    <location>
        <begin position="255"/>
        <end position="273"/>
    </location>
</feature>
<evidence type="ECO:0000313" key="3">
    <source>
        <dbReference type="EMBL" id="CAE4608718.1"/>
    </source>
</evidence>
<keyword evidence="2" id="KW-0812">Transmembrane</keyword>
<reference evidence="3" key="1">
    <citation type="submission" date="2021-01" db="EMBL/GenBank/DDBJ databases">
        <authorList>
            <person name="Corre E."/>
            <person name="Pelletier E."/>
            <person name="Niang G."/>
            <person name="Scheremetjew M."/>
            <person name="Finn R."/>
            <person name="Kale V."/>
            <person name="Holt S."/>
            <person name="Cochrane G."/>
            <person name="Meng A."/>
            <person name="Brown T."/>
            <person name="Cohen L."/>
        </authorList>
    </citation>
    <scope>NUCLEOTIDE SEQUENCE</scope>
    <source>
        <strain evidence="3">CCMP3105</strain>
    </source>
</reference>
<sequence length="281" mass="30936">MPYVTVDEHLDEGARECGEESAAASSHRQSLALGGVAKIVVAFAASAGLAACALEWKGFLSRPSLRQSSTGAAVRLAEDQSFDCFDEIRDWRHAWSAPKKEYCCLQTHVGCRSDEPLETGTVGVLQLDEITKFPVQVQDTSYDCNDGYNNWRENWPKEKKDWCCSNYDMGCTEEETFAQSLGPSRNPGGGSTQGESSGWLFVGIAGLTLMCVGAILACVALVKRKRDEELRKRWASQYEQNKTRRCCTGGGWFSQSEDAPENSSWFSSGSSRQAESERSCC</sequence>
<keyword evidence="2" id="KW-1133">Transmembrane helix</keyword>
<keyword evidence="2" id="KW-0472">Membrane</keyword>
<accession>A0A7S4RBI5</accession>
<name>A0A7S4RBI5_9DINO</name>
<dbReference type="EMBL" id="HBNR01046975">
    <property type="protein sequence ID" value="CAE4608718.1"/>
    <property type="molecule type" value="Transcribed_RNA"/>
</dbReference>
<protein>
    <recommendedName>
        <fullName evidence="4">Transmembrane protein</fullName>
    </recommendedName>
</protein>
<feature type="transmembrane region" description="Helical" evidence="2">
    <location>
        <begin position="199"/>
        <end position="222"/>
    </location>
</feature>
<dbReference type="AlphaFoldDB" id="A0A7S4RBI5"/>